<name>A0AAV5ADC5_9AGAM</name>
<evidence type="ECO:0000313" key="1">
    <source>
        <dbReference type="EMBL" id="GJJ10704.1"/>
    </source>
</evidence>
<dbReference type="Proteomes" id="UP001050691">
    <property type="component" value="Unassembled WGS sequence"/>
</dbReference>
<gene>
    <name evidence="1" type="ORF">Clacol_004931</name>
</gene>
<protein>
    <submittedName>
        <fullName evidence="1">Uncharacterized protein</fullName>
    </submittedName>
</protein>
<comment type="caution">
    <text evidence="1">The sequence shown here is derived from an EMBL/GenBank/DDBJ whole genome shotgun (WGS) entry which is preliminary data.</text>
</comment>
<keyword evidence="2" id="KW-1185">Reference proteome</keyword>
<reference evidence="1" key="1">
    <citation type="submission" date="2021-10" db="EMBL/GenBank/DDBJ databases">
        <title>De novo Genome Assembly of Clathrus columnatus (Basidiomycota, Fungi) Using Illumina and Nanopore Sequence Data.</title>
        <authorList>
            <person name="Ogiso-Tanaka E."/>
            <person name="Itagaki H."/>
            <person name="Hosoya T."/>
            <person name="Hosaka K."/>
        </authorList>
    </citation>
    <scope>NUCLEOTIDE SEQUENCE</scope>
    <source>
        <strain evidence="1">MO-923</strain>
    </source>
</reference>
<evidence type="ECO:0000313" key="2">
    <source>
        <dbReference type="Proteomes" id="UP001050691"/>
    </source>
</evidence>
<accession>A0AAV5ADC5</accession>
<dbReference type="EMBL" id="BPWL01000005">
    <property type="protein sequence ID" value="GJJ10704.1"/>
    <property type="molecule type" value="Genomic_DNA"/>
</dbReference>
<dbReference type="AlphaFoldDB" id="A0AAV5ADC5"/>
<sequence>MHRRAVSEGRITTDPISDLEITFSNLQLHKKIHATIQLNTANGTLYRLVAVSIRKQFDTNIQKVSPIVGIKFSGVLCYTDLLDLSDVQTAFVSIQNDHVVAVRKASDIASTPSAETPGTWIEMNPSLLFSSDSMSSHLPILPSWSEKAPASVNINLWDEKLYDLSVPSIQKVFIGPPGEVESENAVVSFLDNRLQIDVYKKNALTSISVYTSILEGGEHDSQVTTIYPTTDIPATGKLVEIGTVIKQNSC</sequence>
<proteinExistence type="predicted"/>
<organism evidence="1 2">
    <name type="scientific">Clathrus columnatus</name>
    <dbReference type="NCBI Taxonomy" id="1419009"/>
    <lineage>
        <taxon>Eukaryota</taxon>
        <taxon>Fungi</taxon>
        <taxon>Dikarya</taxon>
        <taxon>Basidiomycota</taxon>
        <taxon>Agaricomycotina</taxon>
        <taxon>Agaricomycetes</taxon>
        <taxon>Phallomycetidae</taxon>
        <taxon>Phallales</taxon>
        <taxon>Clathraceae</taxon>
        <taxon>Clathrus</taxon>
    </lineage>
</organism>